<dbReference type="FunFam" id="2.40.30.10:FF:000169">
    <property type="entry name" value="50S ribosomal protein L3"/>
    <property type="match status" value="1"/>
</dbReference>
<dbReference type="AlphaFoldDB" id="A0A8R1ET86"/>
<dbReference type="EnsemblMetazoa" id="CJA43040.1">
    <property type="protein sequence ID" value="CJA43040.1"/>
    <property type="gene ID" value="WBGene00218888"/>
</dbReference>
<proteinExistence type="inferred from homology"/>
<dbReference type="GO" id="GO:0005762">
    <property type="term" value="C:mitochondrial large ribosomal subunit"/>
    <property type="evidence" value="ECO:0007669"/>
    <property type="project" value="TreeGrafter"/>
</dbReference>
<reference evidence="7" key="2">
    <citation type="submission" date="2022-06" db="UniProtKB">
        <authorList>
            <consortium name="EnsemblMetazoa"/>
        </authorList>
    </citation>
    <scope>IDENTIFICATION</scope>
    <source>
        <strain evidence="7">DF5081</strain>
    </source>
</reference>
<evidence type="ECO:0000313" key="8">
    <source>
        <dbReference type="Proteomes" id="UP000005237"/>
    </source>
</evidence>
<evidence type="ECO:0000256" key="5">
    <source>
        <dbReference type="ARBA" id="ARBA00035396"/>
    </source>
</evidence>
<accession>A0A8R1ET86</accession>
<evidence type="ECO:0000256" key="6">
    <source>
        <dbReference type="SAM" id="MobiDB-lite"/>
    </source>
</evidence>
<keyword evidence="3" id="KW-0687">Ribonucleoprotein</keyword>
<feature type="region of interest" description="Disordered" evidence="6">
    <location>
        <begin position="144"/>
        <end position="163"/>
    </location>
</feature>
<evidence type="ECO:0000256" key="4">
    <source>
        <dbReference type="ARBA" id="ARBA00035209"/>
    </source>
</evidence>
<dbReference type="PANTHER" id="PTHR11229">
    <property type="entry name" value="50S RIBOSOMAL PROTEIN L3"/>
    <property type="match status" value="1"/>
</dbReference>
<dbReference type="Gene3D" id="2.40.30.10">
    <property type="entry name" value="Translation factors"/>
    <property type="match status" value="1"/>
</dbReference>
<dbReference type="SUPFAM" id="SSF50447">
    <property type="entry name" value="Translation proteins"/>
    <property type="match status" value="1"/>
</dbReference>
<protein>
    <recommendedName>
        <fullName evidence="4">Large ribosomal subunit protein uL3m</fullName>
    </recommendedName>
    <alternativeName>
        <fullName evidence="5">39S ribosomal protein L3, mitochondrial</fullName>
    </alternativeName>
</protein>
<dbReference type="InterPro" id="IPR000597">
    <property type="entry name" value="Ribosomal_uL3"/>
</dbReference>
<comment type="similarity">
    <text evidence="1">Belongs to the universal ribosomal protein uL3 family.</text>
</comment>
<dbReference type="InterPro" id="IPR019927">
    <property type="entry name" value="Ribosomal_uL3_bac/org-type"/>
</dbReference>
<dbReference type="InterPro" id="IPR009000">
    <property type="entry name" value="Transl_B-barrel_sf"/>
</dbReference>
<dbReference type="Pfam" id="PF00297">
    <property type="entry name" value="Ribosomal_L3"/>
    <property type="match status" value="1"/>
</dbReference>
<evidence type="ECO:0000256" key="1">
    <source>
        <dbReference type="ARBA" id="ARBA00006540"/>
    </source>
</evidence>
<keyword evidence="2" id="KW-0689">Ribosomal protein</keyword>
<reference evidence="8" key="1">
    <citation type="submission" date="2010-08" db="EMBL/GenBank/DDBJ databases">
        <authorList>
            <consortium name="Caenorhabditis japonica Sequencing Consortium"/>
            <person name="Wilson R.K."/>
        </authorList>
    </citation>
    <scope>NUCLEOTIDE SEQUENCE [LARGE SCALE GENOMIC DNA]</scope>
    <source>
        <strain evidence="8">DF5081</strain>
    </source>
</reference>
<dbReference type="GO" id="GO:0006412">
    <property type="term" value="P:translation"/>
    <property type="evidence" value="ECO:0007669"/>
    <property type="project" value="InterPro"/>
</dbReference>
<keyword evidence="8" id="KW-1185">Reference proteome</keyword>
<sequence length="163" mass="18311">MHRWGMRGQPTRRTTKSHRRIGSVGSVGDARIWPGKRMPGHMGYEWRTVSGLEIVRINIDKQVIFVKGSVPGDVGEMLLLKDCLQSEKRLKTGPVPTWAPSLETINEETEDQEEDVAKKLGGNEQFMDNIFRFTSPSITFTDADAKKSAGRDKTKAKIAKVKK</sequence>
<evidence type="ECO:0000313" key="7">
    <source>
        <dbReference type="EnsemblMetazoa" id="CJA43040.1"/>
    </source>
</evidence>
<evidence type="ECO:0000256" key="2">
    <source>
        <dbReference type="ARBA" id="ARBA00022980"/>
    </source>
</evidence>
<evidence type="ECO:0000256" key="3">
    <source>
        <dbReference type="ARBA" id="ARBA00023274"/>
    </source>
</evidence>
<dbReference type="Proteomes" id="UP000005237">
    <property type="component" value="Unassembled WGS sequence"/>
</dbReference>
<dbReference type="PANTHER" id="PTHR11229:SF8">
    <property type="entry name" value="LARGE RIBOSOMAL SUBUNIT PROTEIN UL3M"/>
    <property type="match status" value="1"/>
</dbReference>
<organism evidence="7 8">
    <name type="scientific">Caenorhabditis japonica</name>
    <dbReference type="NCBI Taxonomy" id="281687"/>
    <lineage>
        <taxon>Eukaryota</taxon>
        <taxon>Metazoa</taxon>
        <taxon>Ecdysozoa</taxon>
        <taxon>Nematoda</taxon>
        <taxon>Chromadorea</taxon>
        <taxon>Rhabditida</taxon>
        <taxon>Rhabditina</taxon>
        <taxon>Rhabditomorpha</taxon>
        <taxon>Rhabditoidea</taxon>
        <taxon>Rhabditidae</taxon>
        <taxon>Peloderinae</taxon>
        <taxon>Caenorhabditis</taxon>
    </lineage>
</organism>
<name>A0A8R1ET86_CAEJA</name>
<feature type="region of interest" description="Disordered" evidence="6">
    <location>
        <begin position="1"/>
        <end position="24"/>
    </location>
</feature>
<feature type="compositionally biased region" description="Basic and acidic residues" evidence="6">
    <location>
        <begin position="144"/>
        <end position="155"/>
    </location>
</feature>
<dbReference type="GO" id="GO:0003735">
    <property type="term" value="F:structural constituent of ribosome"/>
    <property type="evidence" value="ECO:0007669"/>
    <property type="project" value="InterPro"/>
</dbReference>